<comment type="caution">
    <text evidence="1">The sequence shown here is derived from an EMBL/GenBank/DDBJ whole genome shotgun (WGS) entry which is preliminary data.</text>
</comment>
<proteinExistence type="predicted"/>
<dbReference type="OrthoDB" id="2684236at2759"/>
<dbReference type="InterPro" id="IPR009836">
    <property type="entry name" value="GRDP-like"/>
</dbReference>
<keyword evidence="2" id="KW-1185">Reference proteome</keyword>
<evidence type="ECO:0000313" key="1">
    <source>
        <dbReference type="EMBL" id="RCK63490.1"/>
    </source>
</evidence>
<evidence type="ECO:0008006" key="3">
    <source>
        <dbReference type="Google" id="ProtNLM"/>
    </source>
</evidence>
<dbReference type="Proteomes" id="UP000253472">
    <property type="component" value="Unassembled WGS sequence"/>
</dbReference>
<dbReference type="AlphaFoldDB" id="A0A367YCT8"/>
<evidence type="ECO:0000313" key="2">
    <source>
        <dbReference type="Proteomes" id="UP000253472"/>
    </source>
</evidence>
<gene>
    <name evidence="1" type="ORF">Cantr_09985</name>
</gene>
<name>A0A367YCT8_9ASCO</name>
<dbReference type="EMBL" id="QLNQ01000024">
    <property type="protein sequence ID" value="RCK63490.1"/>
    <property type="molecule type" value="Genomic_DNA"/>
</dbReference>
<protein>
    <recommendedName>
        <fullName evidence="3">Glycine-rich domain-containing protein 1</fullName>
    </recommendedName>
</protein>
<dbReference type="Pfam" id="PF07173">
    <property type="entry name" value="GRDP-like"/>
    <property type="match status" value="1"/>
</dbReference>
<sequence length="719" mass="81351">MLSAPGFITHKPIMSKHEEEDFYFSETAPTNQQVVPLAKLDFVSVLHFSRLENFQSYRYSVDPEDPDVDVSKVTATQSLPTVPEAIVHLKLLRAFEVLKKKVVGDTSVPSEYCVKQWQTYVTSAARRFILFLTALKTIDVGEFGNEEKEVFDHGNKKHAKFISTMNDLMPPLDVIMVWHAFLLNPKSFYDVAIKNKIFHIANFPLPLHKLDQFIDDKTFEFNAPEDYQRNYRDVLERVTNDPADLLYDNTKAPMYERLVRLYCPMCKEAMTEPLPIANDSNTGFADKDFEAINLGHGSTKCYHGTPEKWTHDELRKLQLKHDVTDFTPLQGTFKYFTHVICNPRFKNRRGLLISFDVARAVEDRWDDSKDLGELLKSIRAKHLRQLTRQRVLLRNYLQFNLISMTIQGGVEIGEDLVGCVLRQERFVEKMNKIDWLRSPLIYNSLAESAVRYNRFFEMITDATIKLILVPTLDIDLMWHTHQLSMYGYFRDCRSSSIHTVIDHDDKIDEGRLDDGFGNTSKIYKERYKDNYSICFCLYCTSKRTDSLSKITKLFKTRKKNKQEEDTLRSHPLYEGQLSHVSAHNSIMLPTDTAKTRREKKSVGWSDNTYMMYSYPFIFVVPPVAPITNTTFYGNGLCSSVNTLCASVAGTCCNMGTCSSNGGAACVGTNLTIGSCGGATVGGTVFEIGGVCGANNNNTSANCAGAAGCGSGGCSNSNNF</sequence>
<accession>A0A367YCT8</accession>
<organism evidence="1 2">
    <name type="scientific">Candida viswanathii</name>
    <dbReference type="NCBI Taxonomy" id="5486"/>
    <lineage>
        <taxon>Eukaryota</taxon>
        <taxon>Fungi</taxon>
        <taxon>Dikarya</taxon>
        <taxon>Ascomycota</taxon>
        <taxon>Saccharomycotina</taxon>
        <taxon>Pichiomycetes</taxon>
        <taxon>Debaryomycetaceae</taxon>
        <taxon>Candida/Lodderomyces clade</taxon>
        <taxon>Candida</taxon>
    </lineage>
</organism>
<dbReference type="PANTHER" id="PTHR34365:SF7">
    <property type="entry name" value="GLYCINE-RICH DOMAIN-CONTAINING PROTEIN 1"/>
    <property type="match status" value="1"/>
</dbReference>
<dbReference type="STRING" id="5486.A0A367YCT8"/>
<dbReference type="PANTHER" id="PTHR34365">
    <property type="entry name" value="ENOLASE (DUF1399)"/>
    <property type="match status" value="1"/>
</dbReference>
<reference evidence="1 2" key="1">
    <citation type="submission" date="2018-06" db="EMBL/GenBank/DDBJ databases">
        <title>Whole genome sequencing of Candida tropicalis (genome annotated by CSBL at Korea University).</title>
        <authorList>
            <person name="Ahn J."/>
        </authorList>
    </citation>
    <scope>NUCLEOTIDE SEQUENCE [LARGE SCALE GENOMIC DNA]</scope>
    <source>
        <strain evidence="1 2">ATCC 20962</strain>
    </source>
</reference>